<comment type="caution">
    <text evidence="1">The sequence shown here is derived from an EMBL/GenBank/DDBJ whole genome shotgun (WGS) entry which is preliminary data.</text>
</comment>
<name>A0A399E0T5_9DEIN</name>
<dbReference type="EMBL" id="QWKX01000018">
    <property type="protein sequence ID" value="RIH78105.1"/>
    <property type="molecule type" value="Genomic_DNA"/>
</dbReference>
<reference evidence="1 2" key="1">
    <citation type="submission" date="2018-08" db="EMBL/GenBank/DDBJ databases">
        <title>Meiothermus cateniformans JCM 15151 genome sequencing project.</title>
        <authorList>
            <person name="Da Costa M.S."/>
            <person name="Albuquerque L."/>
            <person name="Raposo P."/>
            <person name="Froufe H.J.C."/>
            <person name="Barroso C.S."/>
            <person name="Egas C."/>
        </authorList>
    </citation>
    <scope>NUCLEOTIDE SEQUENCE [LARGE SCALE GENOMIC DNA]</scope>
    <source>
        <strain evidence="1 2">JCM 15151</strain>
    </source>
</reference>
<dbReference type="AlphaFoldDB" id="A0A399E0T5"/>
<dbReference type="Pfam" id="PF11482">
    <property type="entry name" value="DUF3208"/>
    <property type="match status" value="1"/>
</dbReference>
<dbReference type="InterPro" id="IPR021576">
    <property type="entry name" value="DUF3208"/>
</dbReference>
<evidence type="ECO:0000313" key="1">
    <source>
        <dbReference type="EMBL" id="RIH78105.1"/>
    </source>
</evidence>
<gene>
    <name evidence="1" type="ORF">Mcate_00991</name>
</gene>
<proteinExistence type="predicted"/>
<protein>
    <recommendedName>
        <fullName evidence="3">DUF3208 domain-containing protein</fullName>
    </recommendedName>
</protein>
<evidence type="ECO:0000313" key="2">
    <source>
        <dbReference type="Proteomes" id="UP000266089"/>
    </source>
</evidence>
<dbReference type="Proteomes" id="UP000266089">
    <property type="component" value="Unassembled WGS sequence"/>
</dbReference>
<organism evidence="1 2">
    <name type="scientific">Meiothermus taiwanensis</name>
    <dbReference type="NCBI Taxonomy" id="172827"/>
    <lineage>
        <taxon>Bacteria</taxon>
        <taxon>Thermotogati</taxon>
        <taxon>Deinococcota</taxon>
        <taxon>Deinococci</taxon>
        <taxon>Thermales</taxon>
        <taxon>Thermaceae</taxon>
        <taxon>Meiothermus</taxon>
    </lineage>
</organism>
<sequence length="106" mass="12414">MKAIKLFQGYLWHPKELSFDPREAIPRQLGEVHVLIDKVRAPMTFFEDGTPTETQQFYQVTLLVRTEQEPHDLKPLALWVSQALKPYLEATPKEVGWQLLEDLRQV</sequence>
<dbReference type="Gene3D" id="3.30.70.2290">
    <property type="entry name" value="Protein of unknown function (DUF3208)"/>
    <property type="match status" value="1"/>
</dbReference>
<accession>A0A399E0T5</accession>
<evidence type="ECO:0008006" key="3">
    <source>
        <dbReference type="Google" id="ProtNLM"/>
    </source>
</evidence>
<dbReference type="RefSeq" id="WP_027886634.1">
    <property type="nucleotide sequence ID" value="NZ_JBHSXZ010000077.1"/>
</dbReference>
<dbReference type="OrthoDB" id="32761at2"/>